<accession>A0A2N3WPA1</accession>
<feature type="region of interest" description="Disordered" evidence="1">
    <location>
        <begin position="86"/>
        <end position="105"/>
    </location>
</feature>
<dbReference type="Proteomes" id="UP000550260">
    <property type="component" value="Unassembled WGS sequence"/>
</dbReference>
<protein>
    <submittedName>
        <fullName evidence="3">YbaB/EbfC DNA-binding family protein</fullName>
    </submittedName>
    <submittedName>
        <fullName evidence="2">YbaB/EbfC family nucleoid-associated protein</fullName>
    </submittedName>
</protein>
<dbReference type="Proteomes" id="UP000233750">
    <property type="component" value="Unassembled WGS sequence"/>
</dbReference>
<evidence type="ECO:0000313" key="4">
    <source>
        <dbReference type="Proteomes" id="UP000233750"/>
    </source>
</evidence>
<gene>
    <name evidence="3" type="ORF">ATK30_6637</name>
    <name evidence="2" type="ORF">H5411_22880</name>
</gene>
<evidence type="ECO:0000313" key="5">
    <source>
        <dbReference type="Proteomes" id="UP000550260"/>
    </source>
</evidence>
<dbReference type="EMBL" id="PJMY01000003">
    <property type="protein sequence ID" value="PKV95709.1"/>
    <property type="molecule type" value="Genomic_DNA"/>
</dbReference>
<comment type="caution">
    <text evidence="3">The sequence shown here is derived from an EMBL/GenBank/DDBJ whole genome shotgun (WGS) entry which is preliminary data.</text>
</comment>
<proteinExistence type="predicted"/>
<sequence>MSITGTARHAGVTVEVAPGGALRTLELTADALRGGGPRLADTILRAVREAAAEANERARRALEAELGDLGGSGGLSGAELSRLGLGTEEGLADRAENTTPDTWRV</sequence>
<dbReference type="InterPro" id="IPR036894">
    <property type="entry name" value="YbaB-like_sf"/>
</dbReference>
<dbReference type="InterPro" id="IPR004401">
    <property type="entry name" value="YbaB/EbfC"/>
</dbReference>
<keyword evidence="3" id="KW-0238">DNA-binding</keyword>
<name>A0A2N3WPA1_9PSEU</name>
<reference evidence="3 4" key="1">
    <citation type="submission" date="2017-12" db="EMBL/GenBank/DDBJ databases">
        <title>Sequencing the genomes of 1000 Actinobacteria strains.</title>
        <authorList>
            <person name="Klenk H.-P."/>
        </authorList>
    </citation>
    <scope>NUCLEOTIDE SEQUENCE [LARGE SCALE GENOMIC DNA]</scope>
    <source>
        <strain evidence="3 4">DSM 45165</strain>
    </source>
</reference>
<dbReference type="AlphaFoldDB" id="A0A2N3WPA1"/>
<dbReference type="OrthoDB" id="3695357at2"/>
<evidence type="ECO:0000256" key="1">
    <source>
        <dbReference type="SAM" id="MobiDB-lite"/>
    </source>
</evidence>
<accession>A0A8E2B682</accession>
<evidence type="ECO:0000313" key="3">
    <source>
        <dbReference type="EMBL" id="PKV95709.1"/>
    </source>
</evidence>
<keyword evidence="4" id="KW-1185">Reference proteome</keyword>
<dbReference type="SUPFAM" id="SSF82607">
    <property type="entry name" value="YbaB-like"/>
    <property type="match status" value="1"/>
</dbReference>
<organism evidence="3 4">
    <name type="scientific">Amycolatopsis echigonensis</name>
    <dbReference type="NCBI Taxonomy" id="2576905"/>
    <lineage>
        <taxon>Bacteria</taxon>
        <taxon>Bacillati</taxon>
        <taxon>Actinomycetota</taxon>
        <taxon>Actinomycetes</taxon>
        <taxon>Pseudonocardiales</taxon>
        <taxon>Pseudonocardiaceae</taxon>
        <taxon>Amycolatopsis</taxon>
    </lineage>
</organism>
<dbReference type="GO" id="GO:0003677">
    <property type="term" value="F:DNA binding"/>
    <property type="evidence" value="ECO:0007669"/>
    <property type="project" value="UniProtKB-KW"/>
</dbReference>
<dbReference type="Gene3D" id="3.30.1310.10">
    <property type="entry name" value="Nucleoid-associated protein YbaB-like domain"/>
    <property type="match status" value="1"/>
</dbReference>
<dbReference type="RefSeq" id="WP_101438665.1">
    <property type="nucleotide sequence ID" value="NZ_JACJHR010000033.1"/>
</dbReference>
<dbReference type="EMBL" id="JACJHR010000033">
    <property type="protein sequence ID" value="MBB2501962.1"/>
    <property type="molecule type" value="Genomic_DNA"/>
</dbReference>
<dbReference type="Pfam" id="PF02575">
    <property type="entry name" value="YbaB_DNA_bd"/>
    <property type="match status" value="1"/>
</dbReference>
<reference evidence="2 5" key="2">
    <citation type="submission" date="2020-08" db="EMBL/GenBank/DDBJ databases">
        <title>Amycolatopsis echigonensis JCM 21831.</title>
        <authorList>
            <person name="Tedsree N."/>
            <person name="Kuncharoen N."/>
            <person name="Likhitwitayawuid K."/>
            <person name="Tanasupawat S."/>
        </authorList>
    </citation>
    <scope>NUCLEOTIDE SEQUENCE [LARGE SCALE GENOMIC DNA]</scope>
    <source>
        <strain evidence="2 5">JCM 21831</strain>
    </source>
</reference>
<evidence type="ECO:0000313" key="2">
    <source>
        <dbReference type="EMBL" id="MBB2501962.1"/>
    </source>
</evidence>